<protein>
    <submittedName>
        <fullName evidence="2">Uncharacterized protein</fullName>
    </submittedName>
</protein>
<dbReference type="EMBL" id="LAZR01000499">
    <property type="protein sequence ID" value="KKN66497.1"/>
    <property type="molecule type" value="Genomic_DNA"/>
</dbReference>
<proteinExistence type="predicted"/>
<accession>A0A0F9SV20</accession>
<keyword evidence="1" id="KW-1133">Transmembrane helix</keyword>
<feature type="transmembrane region" description="Helical" evidence="1">
    <location>
        <begin position="135"/>
        <end position="154"/>
    </location>
</feature>
<reference evidence="2" key="1">
    <citation type="journal article" date="2015" name="Nature">
        <title>Complex archaea that bridge the gap between prokaryotes and eukaryotes.</title>
        <authorList>
            <person name="Spang A."/>
            <person name="Saw J.H."/>
            <person name="Jorgensen S.L."/>
            <person name="Zaremba-Niedzwiedzka K."/>
            <person name="Martijn J."/>
            <person name="Lind A.E."/>
            <person name="van Eijk R."/>
            <person name="Schleper C."/>
            <person name="Guy L."/>
            <person name="Ettema T.J."/>
        </authorList>
    </citation>
    <scope>NUCLEOTIDE SEQUENCE</scope>
</reference>
<keyword evidence="1" id="KW-0812">Transmembrane</keyword>
<comment type="caution">
    <text evidence="2">The sequence shown here is derived from an EMBL/GenBank/DDBJ whole genome shotgun (WGS) entry which is preliminary data.</text>
</comment>
<name>A0A0F9SV20_9ZZZZ</name>
<sequence length="161" mass="16885">MNKFRLLCLTGLLALASANASAATVNVNFDIKDALGASFGSGSFSGDTGADNVLDMSELTSFNTTAYYGFASYVLADLNQFSDFTLPSVWSHNISWGGFLLGGNNAYFTTDSLALDDAFFDVNITSVSTAPVSAVPIPAAALLFAPALLGFMGLRRRKLAA</sequence>
<dbReference type="AlphaFoldDB" id="A0A0F9SV20"/>
<evidence type="ECO:0000256" key="1">
    <source>
        <dbReference type="SAM" id="Phobius"/>
    </source>
</evidence>
<gene>
    <name evidence="2" type="ORF">LCGC14_0471020</name>
</gene>
<evidence type="ECO:0000313" key="2">
    <source>
        <dbReference type="EMBL" id="KKN66497.1"/>
    </source>
</evidence>
<keyword evidence="1" id="KW-0472">Membrane</keyword>
<organism evidence="2">
    <name type="scientific">marine sediment metagenome</name>
    <dbReference type="NCBI Taxonomy" id="412755"/>
    <lineage>
        <taxon>unclassified sequences</taxon>
        <taxon>metagenomes</taxon>
        <taxon>ecological metagenomes</taxon>
    </lineage>
</organism>